<evidence type="ECO:0000313" key="2">
    <source>
        <dbReference type="Proteomes" id="UP000677305"/>
    </source>
</evidence>
<evidence type="ECO:0000313" key="1">
    <source>
        <dbReference type="EMBL" id="QUH31025.1"/>
    </source>
</evidence>
<gene>
    <name evidence="1" type="ORF">HYG85_19715</name>
</gene>
<dbReference type="AlphaFoldDB" id="A0A8J8ME80"/>
<name>A0A8J8ME80_9FIRM</name>
<keyword evidence="2" id="KW-1185">Reference proteome</keyword>
<accession>A0A8J8ME80</accession>
<sequence length="265" mass="31283">MKARVYDSCEDYYFISEVLAIINIGYYEKYLVMDSKADNRLKLIDFLDKKVKTDSYGANVNIIDYFLPDNWISRKVKKKEDCNRLLDTADRDRYIFSFRGYEYFSDNLNIISDLILGKEVFSRDISFFNNLKSADIEGWSYLRSQNDIDDLMKRFHGFHDSVLVDASYTSGSYVDNDNAMYCMDTIRSMHMKFDSQWSDSIELVFSGVLDSRLKPAEDNYTSNLFDASIILKDEIIYFFTAYVKEVDENFNGTWIKSLEVRWRYV</sequence>
<dbReference type="Proteomes" id="UP000677305">
    <property type="component" value="Chromosome"/>
</dbReference>
<proteinExistence type="predicted"/>
<protein>
    <submittedName>
        <fullName evidence="1">Uncharacterized protein</fullName>
    </submittedName>
</protein>
<reference evidence="1 2" key="1">
    <citation type="submission" date="2020-07" db="EMBL/GenBank/DDBJ databases">
        <title>Vallitalea guaymasensis genome.</title>
        <authorList>
            <person name="Postec A."/>
        </authorList>
    </citation>
    <scope>NUCLEOTIDE SEQUENCE [LARGE SCALE GENOMIC DNA]</scope>
    <source>
        <strain evidence="1 2">Ra1766G1</strain>
    </source>
</reference>
<dbReference type="KEGG" id="vgu:HYG85_19715"/>
<dbReference type="EMBL" id="CP058561">
    <property type="protein sequence ID" value="QUH31025.1"/>
    <property type="molecule type" value="Genomic_DNA"/>
</dbReference>
<organism evidence="1 2">
    <name type="scientific">Vallitalea guaymasensis</name>
    <dbReference type="NCBI Taxonomy" id="1185412"/>
    <lineage>
        <taxon>Bacteria</taxon>
        <taxon>Bacillati</taxon>
        <taxon>Bacillota</taxon>
        <taxon>Clostridia</taxon>
        <taxon>Lachnospirales</taxon>
        <taxon>Vallitaleaceae</taxon>
        <taxon>Vallitalea</taxon>
    </lineage>
</organism>
<dbReference type="RefSeq" id="WP_212691115.1">
    <property type="nucleotide sequence ID" value="NZ_CP058561.1"/>
</dbReference>